<accession>A0ABR4H4Y7</accession>
<evidence type="ECO:0000256" key="1">
    <source>
        <dbReference type="ARBA" id="ARBA00022679"/>
    </source>
</evidence>
<evidence type="ECO:0000313" key="5">
    <source>
        <dbReference type="Proteomes" id="UP001610334"/>
    </source>
</evidence>
<dbReference type="Proteomes" id="UP001610334">
    <property type="component" value="Unassembled WGS sequence"/>
</dbReference>
<dbReference type="PANTHER" id="PTHR31896">
    <property type="entry name" value="FAMILY REGULATORY PROTEIN, PUTATIVE (AFU_ORTHOLOGUE AFUA_3G14730)-RELATED"/>
    <property type="match status" value="1"/>
</dbReference>
<comment type="caution">
    <text evidence="4">The sequence shown here is derived from an EMBL/GenBank/DDBJ whole genome shotgun (WGS) entry which is preliminary data.</text>
</comment>
<gene>
    <name evidence="4" type="ORF">BJX63DRAFT_444686</name>
</gene>
<proteinExistence type="predicted"/>
<name>A0ABR4H4Y7_9EURO</name>
<protein>
    <submittedName>
        <fullName evidence="4">Transferase family-domain-containing protein</fullName>
    </submittedName>
</protein>
<evidence type="ECO:0000259" key="3">
    <source>
        <dbReference type="Pfam" id="PF22664"/>
    </source>
</evidence>
<dbReference type="InterPro" id="IPR051283">
    <property type="entry name" value="Sec_Metabolite_Acyltrans"/>
</dbReference>
<dbReference type="Pfam" id="PF22664">
    <property type="entry name" value="TRI-like_N"/>
    <property type="match status" value="1"/>
</dbReference>
<reference evidence="4 5" key="1">
    <citation type="submission" date="2024-07" db="EMBL/GenBank/DDBJ databases">
        <title>Section-level genome sequencing and comparative genomics of Aspergillus sections Usti and Cavernicolus.</title>
        <authorList>
            <consortium name="Lawrence Berkeley National Laboratory"/>
            <person name="Nybo J.L."/>
            <person name="Vesth T.C."/>
            <person name="Theobald S."/>
            <person name="Frisvad J.C."/>
            <person name="Larsen T.O."/>
            <person name="Kjaerboelling I."/>
            <person name="Rothschild-Mancinelli K."/>
            <person name="Lyhne E.K."/>
            <person name="Kogle M.E."/>
            <person name="Barry K."/>
            <person name="Clum A."/>
            <person name="Na H."/>
            <person name="Ledsgaard L."/>
            <person name="Lin J."/>
            <person name="Lipzen A."/>
            <person name="Kuo A."/>
            <person name="Riley R."/>
            <person name="Mondo S."/>
            <person name="Labutti K."/>
            <person name="Haridas S."/>
            <person name="Pangalinan J."/>
            <person name="Salamov A.A."/>
            <person name="Simmons B.A."/>
            <person name="Magnuson J.K."/>
            <person name="Chen J."/>
            <person name="Drula E."/>
            <person name="Henrissat B."/>
            <person name="Wiebenga A."/>
            <person name="Lubbers R.J."/>
            <person name="Gomes A.C."/>
            <person name="Makela M.R."/>
            <person name="Stajich J."/>
            <person name="Grigoriev I.V."/>
            <person name="Mortensen U.H."/>
            <person name="De Vries R.P."/>
            <person name="Baker S.E."/>
            <person name="Andersen M.R."/>
        </authorList>
    </citation>
    <scope>NUCLEOTIDE SEQUENCE [LARGE SCALE GENOMIC DNA]</scope>
    <source>
        <strain evidence="4 5">CBS 588.65</strain>
    </source>
</reference>
<dbReference type="PANTHER" id="PTHR31896:SF64">
    <property type="entry name" value="TRICHOTHECENE 3-O-ACETYLTRANSFERASE"/>
    <property type="match status" value="1"/>
</dbReference>
<sequence length="457" mass="50123">MFDLSKIQDDIGQLVRLKTYTHLLLCFPVPEDQPKEAITAALHSASYKLAAAFPWLVAKVIHEGQAPGNSGSFKLAPCPKFEAPNSLVIVKDRSGCSPSFDAIRRARGPSYMFDGKALGPVIAFPESYQESDEDPARVFVLQASFIKGGILLDAAAQHNFIDGGGLFQCMQLFAKALRGETFSDVEVEQGNRDRRTLIPLLGPGEPMLDHSHLRCPPTAASSSNPPPPRAPAAWHFFRVPAVNVSKIKAQANSDLRNEGSSIPFVSTNDALSAFLWKRLSGVRLARSNNPAELTKFSRALDARRAMGISSEYMGQMGYNATTRISFGELDNMSLGSAAALLRTKVQEMNTTHSIRSWATFIAGTADKSTIMFGGKFNPDTDIGVSSLAHVELYTCDFGPLGRPELVRRPNFRPLEGCVYFWSRTEQGDIDVLTCLNEIDIRGLREDSEWKGNTEYIG</sequence>
<dbReference type="GO" id="GO:0016740">
    <property type="term" value="F:transferase activity"/>
    <property type="evidence" value="ECO:0007669"/>
    <property type="project" value="UniProtKB-KW"/>
</dbReference>
<keyword evidence="5" id="KW-1185">Reference proteome</keyword>
<evidence type="ECO:0000313" key="4">
    <source>
        <dbReference type="EMBL" id="KAL2810515.1"/>
    </source>
</evidence>
<keyword evidence="1 4" id="KW-0808">Transferase</keyword>
<organism evidence="4 5">
    <name type="scientific">Aspergillus granulosus</name>
    <dbReference type="NCBI Taxonomy" id="176169"/>
    <lineage>
        <taxon>Eukaryota</taxon>
        <taxon>Fungi</taxon>
        <taxon>Dikarya</taxon>
        <taxon>Ascomycota</taxon>
        <taxon>Pezizomycotina</taxon>
        <taxon>Eurotiomycetes</taxon>
        <taxon>Eurotiomycetidae</taxon>
        <taxon>Eurotiales</taxon>
        <taxon>Aspergillaceae</taxon>
        <taxon>Aspergillus</taxon>
        <taxon>Aspergillus subgen. Nidulantes</taxon>
    </lineage>
</organism>
<dbReference type="EMBL" id="JBFXLT010000070">
    <property type="protein sequence ID" value="KAL2810515.1"/>
    <property type="molecule type" value="Genomic_DNA"/>
</dbReference>
<keyword evidence="2" id="KW-0012">Acyltransferase</keyword>
<dbReference type="Gene3D" id="3.30.559.10">
    <property type="entry name" value="Chloramphenicol acetyltransferase-like domain"/>
    <property type="match status" value="2"/>
</dbReference>
<evidence type="ECO:0000256" key="2">
    <source>
        <dbReference type="ARBA" id="ARBA00023315"/>
    </source>
</evidence>
<dbReference type="InterPro" id="IPR023213">
    <property type="entry name" value="CAT-like_dom_sf"/>
</dbReference>
<feature type="domain" description="Trichothecene 3-O-acetyltransferase-like N-terminal" evidence="3">
    <location>
        <begin position="20"/>
        <end position="176"/>
    </location>
</feature>
<dbReference type="InterPro" id="IPR054710">
    <property type="entry name" value="Tri101-like_N"/>
</dbReference>